<dbReference type="RefSeq" id="WP_158217223.1">
    <property type="nucleotide sequence ID" value="NZ_CP062938.1"/>
</dbReference>
<protein>
    <submittedName>
        <fullName evidence="3">DUF624 domain-containing protein</fullName>
    </submittedName>
</protein>
<feature type="transmembrane region" description="Helical" evidence="1">
    <location>
        <begin position="196"/>
        <end position="216"/>
    </location>
</feature>
<keyword evidence="1" id="KW-0472">Membrane</keyword>
<dbReference type="AlphaFoldDB" id="A0A261G8G7"/>
<feature type="transmembrane region" description="Helical" evidence="1">
    <location>
        <begin position="167"/>
        <end position="190"/>
    </location>
</feature>
<keyword evidence="1" id="KW-1133">Transmembrane helix</keyword>
<dbReference type="KEGG" id="beu:BE0216_11800"/>
<evidence type="ECO:0000313" key="3">
    <source>
        <dbReference type="EMBL" id="QOL33041.1"/>
    </source>
</evidence>
<accession>A0A261G8G7</accession>
<dbReference type="EMBL" id="MWWZ01000008">
    <property type="protein sequence ID" value="OZG67485.1"/>
    <property type="molecule type" value="Genomic_DNA"/>
</dbReference>
<evidence type="ECO:0000313" key="5">
    <source>
        <dbReference type="Proteomes" id="UP000593943"/>
    </source>
</evidence>
<dbReference type="Pfam" id="PF04854">
    <property type="entry name" value="DUF624"/>
    <property type="match status" value="1"/>
</dbReference>
<gene>
    <name evidence="3" type="ORF">BE0216_11800</name>
    <name evidence="2" type="ORF">BEUL_1576</name>
</gene>
<dbReference type="Proteomes" id="UP000216057">
    <property type="component" value="Unassembled WGS sequence"/>
</dbReference>
<sequence>MALNLYGLFYGGSSHESDRQRDPKGVALLLSVVKWHWSRLIGLNLLFLLTCVPIVTIPCAMASMSRVTGLLIRRKVCYPVHDYLTTFRTEWKRSALAGWAMLLVLAAALVGVWFYPRVHPGTPGMMAAGALLVVAVLDACAMMYLFPMVAFTDLPVGKLLTNSVLLLFMRLPQSLLALVAMLALVALSWAGQLVTVWVMPLIGFSLISLIGVYAAWPALRRHVIVDDDPDPAAARTA</sequence>
<feature type="transmembrane region" description="Helical" evidence="1">
    <location>
        <begin position="127"/>
        <end position="146"/>
    </location>
</feature>
<feature type="transmembrane region" description="Helical" evidence="1">
    <location>
        <begin position="40"/>
        <end position="64"/>
    </location>
</feature>
<evidence type="ECO:0000313" key="2">
    <source>
        <dbReference type="EMBL" id="OZG67485.1"/>
    </source>
</evidence>
<dbReference type="InterPro" id="IPR006938">
    <property type="entry name" value="DUF624"/>
</dbReference>
<name>A0A261G8G7_9BIFI</name>
<reference evidence="3 5" key="2">
    <citation type="submission" date="2020-10" db="EMBL/GenBank/DDBJ databases">
        <title>Genome sequencing of Bifidobacterium eulemuris_DSMZ_100216.</title>
        <authorList>
            <person name="Kim J."/>
        </authorList>
    </citation>
    <scope>NUCLEOTIDE SEQUENCE [LARGE SCALE GENOMIC DNA]</scope>
    <source>
        <strain evidence="3 5">DSM 100216</strain>
    </source>
</reference>
<dbReference type="OrthoDB" id="3233354at2"/>
<keyword evidence="1" id="KW-0812">Transmembrane</keyword>
<evidence type="ECO:0000313" key="4">
    <source>
        <dbReference type="Proteomes" id="UP000216057"/>
    </source>
</evidence>
<organism evidence="2 4">
    <name type="scientific">Bifidobacterium eulemuris</name>
    <dbReference type="NCBI Taxonomy" id="1765219"/>
    <lineage>
        <taxon>Bacteria</taxon>
        <taxon>Bacillati</taxon>
        <taxon>Actinomycetota</taxon>
        <taxon>Actinomycetes</taxon>
        <taxon>Bifidobacteriales</taxon>
        <taxon>Bifidobacteriaceae</taxon>
        <taxon>Bifidobacterium</taxon>
    </lineage>
</organism>
<reference evidence="2 4" key="1">
    <citation type="journal article" date="2017" name="BMC Genomics">
        <title>Comparative genomic and phylogenomic analyses of the Bifidobacteriaceae family.</title>
        <authorList>
            <person name="Lugli G.A."/>
            <person name="Milani C."/>
            <person name="Turroni F."/>
            <person name="Duranti S."/>
            <person name="Mancabelli L."/>
            <person name="Mangifesta M."/>
            <person name="Ferrario C."/>
            <person name="Modesto M."/>
            <person name="Mattarelli P."/>
            <person name="Jiri K."/>
            <person name="van Sinderen D."/>
            <person name="Ventura M."/>
        </authorList>
    </citation>
    <scope>NUCLEOTIDE SEQUENCE [LARGE SCALE GENOMIC DNA]</scope>
    <source>
        <strain evidence="2 4">DSM 100216</strain>
    </source>
</reference>
<dbReference type="Proteomes" id="UP000593943">
    <property type="component" value="Chromosome"/>
</dbReference>
<feature type="transmembrane region" description="Helical" evidence="1">
    <location>
        <begin position="96"/>
        <end position="115"/>
    </location>
</feature>
<dbReference type="EMBL" id="CP062938">
    <property type="protein sequence ID" value="QOL33041.1"/>
    <property type="molecule type" value="Genomic_DNA"/>
</dbReference>
<keyword evidence="5" id="KW-1185">Reference proteome</keyword>
<evidence type="ECO:0000256" key="1">
    <source>
        <dbReference type="SAM" id="Phobius"/>
    </source>
</evidence>
<proteinExistence type="predicted"/>